<dbReference type="CDD" id="cd22784">
    <property type="entry name" value="DPBB_MltA_YuiC-like"/>
    <property type="match status" value="1"/>
</dbReference>
<gene>
    <name evidence="1" type="ORF">A2482_02610</name>
</gene>
<proteinExistence type="predicted"/>
<dbReference type="Proteomes" id="UP000178656">
    <property type="component" value="Unassembled WGS sequence"/>
</dbReference>
<evidence type="ECO:0008006" key="3">
    <source>
        <dbReference type="Google" id="ProtNLM"/>
    </source>
</evidence>
<reference evidence="1 2" key="1">
    <citation type="journal article" date="2016" name="Nat. Commun.">
        <title>Thousands of microbial genomes shed light on interconnected biogeochemical processes in an aquifer system.</title>
        <authorList>
            <person name="Anantharaman K."/>
            <person name="Brown C.T."/>
            <person name="Hug L.A."/>
            <person name="Sharon I."/>
            <person name="Castelle C.J."/>
            <person name="Probst A.J."/>
            <person name="Thomas B.C."/>
            <person name="Singh A."/>
            <person name="Wilkins M.J."/>
            <person name="Karaoz U."/>
            <person name="Brodie E.L."/>
            <person name="Williams K.H."/>
            <person name="Hubbard S.S."/>
            <person name="Banfield J.F."/>
        </authorList>
    </citation>
    <scope>NUCLEOTIDE SEQUENCE [LARGE SCALE GENOMIC DNA]</scope>
</reference>
<name>A0A1F5TDI3_9BACT</name>
<organism evidence="1 2">
    <name type="scientific">Candidatus Falkowbacteria bacterium RIFOXYC2_FULL_48_21</name>
    <dbReference type="NCBI Taxonomy" id="1798005"/>
    <lineage>
        <taxon>Bacteria</taxon>
        <taxon>Candidatus Falkowiibacteriota</taxon>
    </lineage>
</organism>
<dbReference type="AlphaFoldDB" id="A0A1F5TDI3"/>
<accession>A0A1F5TDI3</accession>
<evidence type="ECO:0000313" key="2">
    <source>
        <dbReference type="Proteomes" id="UP000178656"/>
    </source>
</evidence>
<dbReference type="EMBL" id="MFGM01000026">
    <property type="protein sequence ID" value="OGF37040.1"/>
    <property type="molecule type" value="Genomic_DNA"/>
</dbReference>
<sequence>MNLNLIVRLESIPNKIKTGLVIVLVAFAMNMVLPQTAQAGFWFNFLSGGAEPVLASAEPVNDLLTAKFIAYENKQAELKVKNSLKTYSVVATAYSSEVAQTDDTPCITASGYNVCNHGREDIIAANFLPLGAKVRMPDLYGDKIFTVEDRMNQRYTYRIDFWKISRNDAITFGKRLVKVEVVEY</sequence>
<protein>
    <recommendedName>
        <fullName evidence="3">3D domain-containing protein</fullName>
    </recommendedName>
</protein>
<comment type="caution">
    <text evidence="1">The sequence shown here is derived from an EMBL/GenBank/DDBJ whole genome shotgun (WGS) entry which is preliminary data.</text>
</comment>
<evidence type="ECO:0000313" key="1">
    <source>
        <dbReference type="EMBL" id="OGF37040.1"/>
    </source>
</evidence>